<dbReference type="CDD" id="cd01449">
    <property type="entry name" value="TST_Repeat_2"/>
    <property type="match status" value="1"/>
</dbReference>
<evidence type="ECO:0000313" key="4">
    <source>
        <dbReference type="EMBL" id="KAL2054049.1"/>
    </source>
</evidence>
<evidence type="ECO:0000259" key="3">
    <source>
        <dbReference type="PROSITE" id="PS50206"/>
    </source>
</evidence>
<dbReference type="InterPro" id="IPR045078">
    <property type="entry name" value="TST/MPST-like"/>
</dbReference>
<dbReference type="PANTHER" id="PTHR11364:SF27">
    <property type="entry name" value="SULFURTRANSFERASE"/>
    <property type="match status" value="1"/>
</dbReference>
<dbReference type="Proteomes" id="UP001590951">
    <property type="component" value="Unassembled WGS sequence"/>
</dbReference>
<dbReference type="PROSITE" id="PS50206">
    <property type="entry name" value="RHODANESE_3"/>
    <property type="match status" value="2"/>
</dbReference>
<evidence type="ECO:0000313" key="5">
    <source>
        <dbReference type="Proteomes" id="UP001590951"/>
    </source>
</evidence>
<name>A0ABR4BB54_9LECA</name>
<dbReference type="EMBL" id="JBHFEH010000017">
    <property type="protein sequence ID" value="KAL2054049.1"/>
    <property type="molecule type" value="Genomic_DNA"/>
</dbReference>
<keyword evidence="1" id="KW-0808">Transferase</keyword>
<accession>A0ABR4BB54</accession>
<dbReference type="SMART" id="SM00450">
    <property type="entry name" value="RHOD"/>
    <property type="match status" value="2"/>
</dbReference>
<sequence length="352" mass="39094">MQMTMAMLARTRPFPKFSVNPLVNTRPSLSPRLASKAQSRSVSLKSYIVTPKELSDALSKNVHTKISTAPQIIPVCASWFLPNDPQKRTGQQVFKEQRIPSARFFDLDAVKDHDSRYPHMLPTAEGFAKAMQEIGIKRDDQVVIYDSKELGIFSAPRVGWTFKVFGHPYVHILNNFRLWVEQGYPTESGEPGDMNDGPSHYPEPSINPDMVVKYAEVKEIAKDYGKEGAEGIQILDARPRGRWAGTAPEPRPGLSSGHIPGSISVPHSELLDSKTGALLPAEELRQIFEGKGVDPQKHIISSCGTGVTAAVIETALEEAGVGRADDRRLYDGSWTEWAQRVTERDRLIHKEA</sequence>
<keyword evidence="5" id="KW-1185">Reference proteome</keyword>
<comment type="caution">
    <text evidence="4">The sequence shown here is derived from an EMBL/GenBank/DDBJ whole genome shotgun (WGS) entry which is preliminary data.</text>
</comment>
<evidence type="ECO:0000256" key="1">
    <source>
        <dbReference type="ARBA" id="ARBA00022679"/>
    </source>
</evidence>
<feature type="domain" description="Rhodanese" evidence="3">
    <location>
        <begin position="228"/>
        <end position="346"/>
    </location>
</feature>
<protein>
    <recommendedName>
        <fullName evidence="3">Rhodanese domain-containing protein</fullName>
    </recommendedName>
</protein>
<gene>
    <name evidence="4" type="ORF">ABVK25_005588</name>
</gene>
<dbReference type="PANTHER" id="PTHR11364">
    <property type="entry name" value="THIOSULFATE SULFERTANSFERASE"/>
    <property type="match status" value="1"/>
</dbReference>
<dbReference type="InterPro" id="IPR001763">
    <property type="entry name" value="Rhodanese-like_dom"/>
</dbReference>
<reference evidence="4 5" key="1">
    <citation type="submission" date="2024-09" db="EMBL/GenBank/DDBJ databases">
        <title>Rethinking Asexuality: The Enigmatic Case of Functional Sexual Genes in Lepraria (Stereocaulaceae).</title>
        <authorList>
            <person name="Doellman M."/>
            <person name="Sun Y."/>
            <person name="Barcenas-Pena A."/>
            <person name="Lumbsch H.T."/>
            <person name="Grewe F."/>
        </authorList>
    </citation>
    <scope>NUCLEOTIDE SEQUENCE [LARGE SCALE GENOMIC DNA]</scope>
    <source>
        <strain evidence="4 5">Grewe 0041</strain>
    </source>
</reference>
<dbReference type="InterPro" id="IPR036873">
    <property type="entry name" value="Rhodanese-like_dom_sf"/>
</dbReference>
<dbReference type="Gene3D" id="3.40.250.10">
    <property type="entry name" value="Rhodanese-like domain"/>
    <property type="match status" value="2"/>
</dbReference>
<dbReference type="CDD" id="cd01448">
    <property type="entry name" value="TST_Repeat_1"/>
    <property type="match status" value="1"/>
</dbReference>
<proteinExistence type="predicted"/>
<organism evidence="4 5">
    <name type="scientific">Lepraria finkii</name>
    <dbReference type="NCBI Taxonomy" id="1340010"/>
    <lineage>
        <taxon>Eukaryota</taxon>
        <taxon>Fungi</taxon>
        <taxon>Dikarya</taxon>
        <taxon>Ascomycota</taxon>
        <taxon>Pezizomycotina</taxon>
        <taxon>Lecanoromycetes</taxon>
        <taxon>OSLEUM clade</taxon>
        <taxon>Lecanoromycetidae</taxon>
        <taxon>Lecanorales</taxon>
        <taxon>Lecanorineae</taxon>
        <taxon>Stereocaulaceae</taxon>
        <taxon>Lepraria</taxon>
    </lineage>
</organism>
<feature type="domain" description="Rhodanese" evidence="3">
    <location>
        <begin position="85"/>
        <end position="188"/>
    </location>
</feature>
<dbReference type="SUPFAM" id="SSF52821">
    <property type="entry name" value="Rhodanese/Cell cycle control phosphatase"/>
    <property type="match status" value="2"/>
</dbReference>
<keyword evidence="2" id="KW-0677">Repeat</keyword>
<dbReference type="Pfam" id="PF00581">
    <property type="entry name" value="Rhodanese"/>
    <property type="match status" value="1"/>
</dbReference>
<evidence type="ECO:0000256" key="2">
    <source>
        <dbReference type="ARBA" id="ARBA00022737"/>
    </source>
</evidence>